<dbReference type="InterPro" id="IPR029787">
    <property type="entry name" value="Nucleotide_cyclase"/>
</dbReference>
<protein>
    <submittedName>
        <fullName evidence="3">Adenylate/guanylate cyclase domain-containing protein</fullName>
    </submittedName>
</protein>
<feature type="transmembrane region" description="Helical" evidence="1">
    <location>
        <begin position="359"/>
        <end position="383"/>
    </location>
</feature>
<dbReference type="GO" id="GO:0006171">
    <property type="term" value="P:cAMP biosynthetic process"/>
    <property type="evidence" value="ECO:0007669"/>
    <property type="project" value="TreeGrafter"/>
</dbReference>
<dbReference type="GO" id="GO:0035556">
    <property type="term" value="P:intracellular signal transduction"/>
    <property type="evidence" value="ECO:0007669"/>
    <property type="project" value="InterPro"/>
</dbReference>
<dbReference type="Pfam" id="PF00211">
    <property type="entry name" value="Guanylate_cyc"/>
    <property type="match status" value="1"/>
</dbReference>
<dbReference type="PANTHER" id="PTHR43081:SF20">
    <property type="entry name" value="TWO-COMPONENT RESPONSE REGULATOR"/>
    <property type="match status" value="1"/>
</dbReference>
<organism evidence="3 4">
    <name type="scientific">Neotabrizicola shimadae</name>
    <dbReference type="NCBI Taxonomy" id="2807096"/>
    <lineage>
        <taxon>Bacteria</taxon>
        <taxon>Pseudomonadati</taxon>
        <taxon>Pseudomonadota</taxon>
        <taxon>Alphaproteobacteria</taxon>
        <taxon>Rhodobacterales</taxon>
        <taxon>Paracoccaceae</taxon>
        <taxon>Neotabrizicola</taxon>
    </lineage>
</organism>
<evidence type="ECO:0000259" key="2">
    <source>
        <dbReference type="PROSITE" id="PS50125"/>
    </source>
</evidence>
<dbReference type="PANTHER" id="PTHR43081">
    <property type="entry name" value="ADENYLATE CYCLASE, TERMINAL-DIFFERENTIATION SPECIFIC-RELATED"/>
    <property type="match status" value="1"/>
</dbReference>
<feature type="domain" description="Guanylate cyclase" evidence="2">
    <location>
        <begin position="449"/>
        <end position="579"/>
    </location>
</feature>
<proteinExistence type="predicted"/>
<dbReference type="InterPro" id="IPR007890">
    <property type="entry name" value="CHASE2"/>
</dbReference>
<accession>A0A8G1EC75</accession>
<name>A0A8G1EC75_9RHOB</name>
<keyword evidence="4" id="KW-1185">Reference proteome</keyword>
<dbReference type="Proteomes" id="UP000826300">
    <property type="component" value="Chromosome"/>
</dbReference>
<dbReference type="EMBL" id="CP069370">
    <property type="protein sequence ID" value="QYZ70152.1"/>
    <property type="molecule type" value="Genomic_DNA"/>
</dbReference>
<dbReference type="SMART" id="SM00044">
    <property type="entry name" value="CYCc"/>
    <property type="match status" value="1"/>
</dbReference>
<evidence type="ECO:0000256" key="1">
    <source>
        <dbReference type="SAM" id="Phobius"/>
    </source>
</evidence>
<dbReference type="GO" id="GO:0004016">
    <property type="term" value="F:adenylate cyclase activity"/>
    <property type="evidence" value="ECO:0007669"/>
    <property type="project" value="UniProtKB-ARBA"/>
</dbReference>
<sequence>MPIDPAPLRWGLTGLALAGALALLPQPRETLREAALDEALALTASAPAGEVLVVAIDSEAIARFGPWPWPRARMAQVVARLAEGGPAVLAVEPVLSGPDRAGPDHLARALAGLPGEAGASRLPDGNIPLSQALAEVPAILGASLSDLPSPSPVPAAVLLVSGPVGPVDPWRAAGLEAPFPVLADRATLGVVSLKGEQGGIVRRAPLLVMAGDTAVAGFALAAAQIRQGATALRLGDGALAAGEVRMPLGPTADFRIRPTDPATWPQRSLPLGAVLDDPALLQGKTVLVGLTAPEFALFRPTAATPVAPSVQVQADAVETLASGQPLLRPAWAGLAEAGLALTLAAAVLTAALTLPMAPALLATLAATFAASTLALSLFLLRGFALDPVAPALTVLVTGLAAIAGGIIQARRRAARLRERFERHLAPAVVARLAAAPGLVRLPGELREVTALFTDLEGFTAKTAALPPDRLIAILDRYFDGLSTLVHRHGGMIDKYVGDAAHVLFNAPLDLPGHPQKALDCARAISAFGTAFAADPQNAGLGRTRIGIETGPAVVGDVGQGQKLDYTAHGPAINLAARLEQACKDLDRPILAGPGLCAALPSEPWENLGQLPLKGFGPVAIHAPAP</sequence>
<dbReference type="SUPFAM" id="SSF55073">
    <property type="entry name" value="Nucleotide cyclase"/>
    <property type="match status" value="1"/>
</dbReference>
<dbReference type="RefSeq" id="WP_220662368.1">
    <property type="nucleotide sequence ID" value="NZ_CP069370.1"/>
</dbReference>
<evidence type="ECO:0000313" key="4">
    <source>
        <dbReference type="Proteomes" id="UP000826300"/>
    </source>
</evidence>
<dbReference type="AlphaFoldDB" id="A0A8G1EC75"/>
<feature type="transmembrane region" description="Helical" evidence="1">
    <location>
        <begin position="389"/>
        <end position="409"/>
    </location>
</feature>
<dbReference type="KEGG" id="nsm:JO391_01035"/>
<dbReference type="InterPro" id="IPR050697">
    <property type="entry name" value="Adenylyl/Guanylyl_Cyclase_3/4"/>
</dbReference>
<dbReference type="InterPro" id="IPR001054">
    <property type="entry name" value="A/G_cyclase"/>
</dbReference>
<dbReference type="Gene3D" id="3.30.70.1230">
    <property type="entry name" value="Nucleotide cyclase"/>
    <property type="match status" value="1"/>
</dbReference>
<dbReference type="Pfam" id="PF05226">
    <property type="entry name" value="CHASE2"/>
    <property type="match status" value="1"/>
</dbReference>
<feature type="transmembrane region" description="Helical" evidence="1">
    <location>
        <begin position="330"/>
        <end position="352"/>
    </location>
</feature>
<evidence type="ECO:0000313" key="3">
    <source>
        <dbReference type="EMBL" id="QYZ70152.1"/>
    </source>
</evidence>
<reference evidence="3" key="1">
    <citation type="submission" date="2021-02" db="EMBL/GenBank/DDBJ databases">
        <title>Rhodobacter shimadae sp. nov., an aerobic anoxygenic phototrophic bacterium isolated from a hot spring.</title>
        <authorList>
            <person name="Muramatsu S."/>
            <person name="Haruta S."/>
            <person name="Hirose S."/>
            <person name="Hanada S."/>
        </authorList>
    </citation>
    <scope>NUCLEOTIDE SEQUENCE</scope>
    <source>
        <strain evidence="3">N10</strain>
    </source>
</reference>
<dbReference type="CDD" id="cd07302">
    <property type="entry name" value="CHD"/>
    <property type="match status" value="1"/>
</dbReference>
<gene>
    <name evidence="3" type="ORF">JO391_01035</name>
</gene>
<keyword evidence="1" id="KW-0472">Membrane</keyword>
<keyword evidence="1" id="KW-1133">Transmembrane helix</keyword>
<dbReference type="SMART" id="SM01080">
    <property type="entry name" value="CHASE2"/>
    <property type="match status" value="1"/>
</dbReference>
<dbReference type="PROSITE" id="PS50125">
    <property type="entry name" value="GUANYLATE_CYCLASE_2"/>
    <property type="match status" value="1"/>
</dbReference>
<keyword evidence="1" id="KW-0812">Transmembrane</keyword>